<reference evidence="2" key="1">
    <citation type="journal article" date="2020" name="Fungal Divers.">
        <title>Resolving the Mortierellaceae phylogeny through synthesis of multi-gene phylogenetics and phylogenomics.</title>
        <authorList>
            <person name="Vandepol N."/>
            <person name="Liber J."/>
            <person name="Desiro A."/>
            <person name="Na H."/>
            <person name="Kennedy M."/>
            <person name="Barry K."/>
            <person name="Grigoriev I.V."/>
            <person name="Miller A.N."/>
            <person name="O'Donnell K."/>
            <person name="Stajich J.E."/>
            <person name="Bonito G."/>
        </authorList>
    </citation>
    <scope>NUCLEOTIDE SEQUENCE</scope>
    <source>
        <strain evidence="2">NVP1</strain>
    </source>
</reference>
<feature type="region of interest" description="Disordered" evidence="1">
    <location>
        <begin position="181"/>
        <end position="201"/>
    </location>
</feature>
<evidence type="ECO:0000256" key="1">
    <source>
        <dbReference type="SAM" id="MobiDB-lite"/>
    </source>
</evidence>
<protein>
    <recommendedName>
        <fullName evidence="4">F-box domain-containing protein</fullName>
    </recommendedName>
</protein>
<dbReference type="SUPFAM" id="SSF52047">
    <property type="entry name" value="RNI-like"/>
    <property type="match status" value="1"/>
</dbReference>
<organism evidence="2 3">
    <name type="scientific">Podila minutissima</name>
    <dbReference type="NCBI Taxonomy" id="64525"/>
    <lineage>
        <taxon>Eukaryota</taxon>
        <taxon>Fungi</taxon>
        <taxon>Fungi incertae sedis</taxon>
        <taxon>Mucoromycota</taxon>
        <taxon>Mortierellomycotina</taxon>
        <taxon>Mortierellomycetes</taxon>
        <taxon>Mortierellales</taxon>
        <taxon>Mortierellaceae</taxon>
        <taxon>Podila</taxon>
    </lineage>
</organism>
<sequence length="599" mass="68153">MDLPEIRTHLAHFLNHKDTVACAMVCRDWHQSFVAYIWHTGCFDRKATEKRPPKTAMVKNGHFIRVMIMETVDRVEEYLQYCPNIEKIFFRFPEIKGRIMVTYGTDEDGEVYVRDEEDFEIEARQIADEIEEIRNQLWQPVARLVLQSPKLTEMHFCPYSPTPSASFLKRVSMQKAISGLAKESNNDKQGDQHQQTNGSLFSPNTYRAFKRVVFFRQEFDEAQSPWLMLFLSRCKEVKLMETRHNLSLEPFTYVAPFLPPEEWSFPLTASLDLARIMGLPSLQQIHLLTRMPELKSLEFALEDSLPVLEIVDPFCAAISQHCPLLQVFSFAATPSQSLTEAQQVQVIEAPQMAIRKLCLEGFDFGLEPVAMPSSHPHLKISAFDRLLDRFAVSLTALDLNKCFRVSSKHTQKILTSCPNLRQCALLGLHVSDILGLPRTDIPDQQGSEEGVLAQTHGEGKDWVALKLKSLSVYICGLKDSSPTVHAQVFARLARLTHLQRLNVGNSGGLRFHEISQDGWKQDGLDCRLRSGLGQLAALTQMQEFSMIGLHQQLEVEDVEWMIQHWRGLQEVTGKLMSPNAGPLIQTLKRAKVQVQGSWA</sequence>
<comment type="caution">
    <text evidence="2">The sequence shown here is derived from an EMBL/GenBank/DDBJ whole genome shotgun (WGS) entry which is preliminary data.</text>
</comment>
<dbReference type="AlphaFoldDB" id="A0A9P5SMS6"/>
<dbReference type="InterPro" id="IPR032675">
    <property type="entry name" value="LRR_dom_sf"/>
</dbReference>
<feature type="compositionally biased region" description="Polar residues" evidence="1">
    <location>
        <begin position="192"/>
        <end position="201"/>
    </location>
</feature>
<dbReference type="Gene3D" id="3.80.10.10">
    <property type="entry name" value="Ribonuclease Inhibitor"/>
    <property type="match status" value="1"/>
</dbReference>
<dbReference type="Proteomes" id="UP000696485">
    <property type="component" value="Unassembled WGS sequence"/>
</dbReference>
<proteinExistence type="predicted"/>
<evidence type="ECO:0000313" key="3">
    <source>
        <dbReference type="Proteomes" id="UP000696485"/>
    </source>
</evidence>
<evidence type="ECO:0000313" key="2">
    <source>
        <dbReference type="EMBL" id="KAF9333487.1"/>
    </source>
</evidence>
<dbReference type="EMBL" id="JAAAUY010000200">
    <property type="protein sequence ID" value="KAF9333487.1"/>
    <property type="molecule type" value="Genomic_DNA"/>
</dbReference>
<keyword evidence="3" id="KW-1185">Reference proteome</keyword>
<gene>
    <name evidence="2" type="ORF">BG006_003606</name>
</gene>
<accession>A0A9P5SMS6</accession>
<evidence type="ECO:0008006" key="4">
    <source>
        <dbReference type="Google" id="ProtNLM"/>
    </source>
</evidence>
<name>A0A9P5SMS6_9FUNG</name>